<feature type="compositionally biased region" description="Polar residues" evidence="1">
    <location>
        <begin position="362"/>
        <end position="379"/>
    </location>
</feature>
<gene>
    <name evidence="2" type="ORF">MARPO_0134s0034</name>
</gene>
<feature type="compositionally biased region" description="Polar residues" evidence="1">
    <location>
        <begin position="323"/>
        <end position="336"/>
    </location>
</feature>
<evidence type="ECO:0000313" key="3">
    <source>
        <dbReference type="Proteomes" id="UP000244005"/>
    </source>
</evidence>
<proteinExistence type="predicted"/>
<dbReference type="Gramene" id="Mp5g19760.1">
    <property type="protein sequence ID" value="Mp5g19760.1.cds"/>
    <property type="gene ID" value="Mp5g19760"/>
</dbReference>
<dbReference type="AlphaFoldDB" id="A0A2R6W7J8"/>
<dbReference type="Proteomes" id="UP000244005">
    <property type="component" value="Unassembled WGS sequence"/>
</dbReference>
<name>A0A2R6W7J8_MARPO</name>
<evidence type="ECO:0000256" key="1">
    <source>
        <dbReference type="SAM" id="MobiDB-lite"/>
    </source>
</evidence>
<dbReference type="EMBL" id="KZ772806">
    <property type="protein sequence ID" value="PTQ29823.1"/>
    <property type="molecule type" value="Genomic_DNA"/>
</dbReference>
<keyword evidence="3" id="KW-1185">Reference proteome</keyword>
<feature type="compositionally biased region" description="Basic residues" evidence="1">
    <location>
        <begin position="90"/>
        <end position="100"/>
    </location>
</feature>
<feature type="region of interest" description="Disordered" evidence="1">
    <location>
        <begin position="71"/>
        <end position="136"/>
    </location>
</feature>
<reference evidence="3" key="1">
    <citation type="journal article" date="2017" name="Cell">
        <title>Insights into land plant evolution garnered from the Marchantia polymorpha genome.</title>
        <authorList>
            <person name="Bowman J.L."/>
            <person name="Kohchi T."/>
            <person name="Yamato K.T."/>
            <person name="Jenkins J."/>
            <person name="Shu S."/>
            <person name="Ishizaki K."/>
            <person name="Yamaoka S."/>
            <person name="Nishihama R."/>
            <person name="Nakamura Y."/>
            <person name="Berger F."/>
            <person name="Adam C."/>
            <person name="Aki S.S."/>
            <person name="Althoff F."/>
            <person name="Araki T."/>
            <person name="Arteaga-Vazquez M.A."/>
            <person name="Balasubrmanian S."/>
            <person name="Barry K."/>
            <person name="Bauer D."/>
            <person name="Boehm C.R."/>
            <person name="Briginshaw L."/>
            <person name="Caballero-Perez J."/>
            <person name="Catarino B."/>
            <person name="Chen F."/>
            <person name="Chiyoda S."/>
            <person name="Chovatia M."/>
            <person name="Davies K.M."/>
            <person name="Delmans M."/>
            <person name="Demura T."/>
            <person name="Dierschke T."/>
            <person name="Dolan L."/>
            <person name="Dorantes-Acosta A.E."/>
            <person name="Eklund D.M."/>
            <person name="Florent S.N."/>
            <person name="Flores-Sandoval E."/>
            <person name="Fujiyama A."/>
            <person name="Fukuzawa H."/>
            <person name="Galik B."/>
            <person name="Grimanelli D."/>
            <person name="Grimwood J."/>
            <person name="Grossniklaus U."/>
            <person name="Hamada T."/>
            <person name="Haseloff J."/>
            <person name="Hetherington A.J."/>
            <person name="Higo A."/>
            <person name="Hirakawa Y."/>
            <person name="Hundley H.N."/>
            <person name="Ikeda Y."/>
            <person name="Inoue K."/>
            <person name="Inoue S.I."/>
            <person name="Ishida S."/>
            <person name="Jia Q."/>
            <person name="Kakita M."/>
            <person name="Kanazawa T."/>
            <person name="Kawai Y."/>
            <person name="Kawashima T."/>
            <person name="Kennedy M."/>
            <person name="Kinose K."/>
            <person name="Kinoshita T."/>
            <person name="Kohara Y."/>
            <person name="Koide E."/>
            <person name="Komatsu K."/>
            <person name="Kopischke S."/>
            <person name="Kubo M."/>
            <person name="Kyozuka J."/>
            <person name="Lagercrantz U."/>
            <person name="Lin S.S."/>
            <person name="Lindquist E."/>
            <person name="Lipzen A.M."/>
            <person name="Lu C.W."/>
            <person name="De Luna E."/>
            <person name="Martienssen R.A."/>
            <person name="Minamino N."/>
            <person name="Mizutani M."/>
            <person name="Mizutani M."/>
            <person name="Mochizuki N."/>
            <person name="Monte I."/>
            <person name="Mosher R."/>
            <person name="Nagasaki H."/>
            <person name="Nakagami H."/>
            <person name="Naramoto S."/>
            <person name="Nishitani K."/>
            <person name="Ohtani M."/>
            <person name="Okamoto T."/>
            <person name="Okumura M."/>
            <person name="Phillips J."/>
            <person name="Pollak B."/>
            <person name="Reinders A."/>
            <person name="Rovekamp M."/>
            <person name="Sano R."/>
            <person name="Sawa S."/>
            <person name="Schmid M.W."/>
            <person name="Shirakawa M."/>
            <person name="Solano R."/>
            <person name="Spunde A."/>
            <person name="Suetsugu N."/>
            <person name="Sugano S."/>
            <person name="Sugiyama A."/>
            <person name="Sun R."/>
            <person name="Suzuki Y."/>
            <person name="Takenaka M."/>
            <person name="Takezawa D."/>
            <person name="Tomogane H."/>
            <person name="Tsuzuki M."/>
            <person name="Ueda T."/>
            <person name="Umeda M."/>
            <person name="Ward J.M."/>
            <person name="Watanabe Y."/>
            <person name="Yazaki K."/>
            <person name="Yokoyama R."/>
            <person name="Yoshitake Y."/>
            <person name="Yotsui I."/>
            <person name="Zachgo S."/>
            <person name="Schmutz J."/>
        </authorList>
    </citation>
    <scope>NUCLEOTIDE SEQUENCE [LARGE SCALE GENOMIC DNA]</scope>
    <source>
        <strain evidence="3">Tak-1</strain>
    </source>
</reference>
<protein>
    <submittedName>
        <fullName evidence="2">Uncharacterized protein</fullName>
    </submittedName>
</protein>
<feature type="region of interest" description="Disordered" evidence="1">
    <location>
        <begin position="354"/>
        <end position="379"/>
    </location>
</feature>
<accession>A0A2R6W7J8</accession>
<organism evidence="2 3">
    <name type="scientific">Marchantia polymorpha</name>
    <name type="common">Common liverwort</name>
    <name type="synonym">Marchantia aquatica</name>
    <dbReference type="NCBI Taxonomy" id="3197"/>
    <lineage>
        <taxon>Eukaryota</taxon>
        <taxon>Viridiplantae</taxon>
        <taxon>Streptophyta</taxon>
        <taxon>Embryophyta</taxon>
        <taxon>Marchantiophyta</taxon>
        <taxon>Marchantiopsida</taxon>
        <taxon>Marchantiidae</taxon>
        <taxon>Marchantiales</taxon>
        <taxon>Marchantiaceae</taxon>
        <taxon>Marchantia</taxon>
    </lineage>
</organism>
<feature type="region of interest" description="Disordered" evidence="1">
    <location>
        <begin position="280"/>
        <end position="336"/>
    </location>
</feature>
<feature type="compositionally biased region" description="Pro residues" evidence="1">
    <location>
        <begin position="296"/>
        <end position="313"/>
    </location>
</feature>
<sequence length="379" mass="40966">MAKGIRKRRSMPTTNKLSSVACSYHLAHSRLGEAGSLALKAAGWAGLGGWRSWAAADCVNCSNYGEWQRQLIPSPSPKPKPPAAHPLPSCRRRSRTRRYRGDKNPLLANVKRRSWSPSLSRPGPETQPPEATDVANRGFRAERASSLLERSLALEPPYRCTARPAATGFSCSPRLLALADLQPPSFASISERSRLSFEKGASANLAPRVFLGQELLPFRAGLYPPLAPRPDMGAGADIMSCVKEFSFPIFLDASDPALAVRPVLYKGLPVRHVLRRGRFELSSPPAPNSYPTRPYHAPPPPPPQLARFPPHPSLPTGRRRQGEQQSATAGARPSSSLVVGMHCPLPGIFEALPLHKGGRAGGQSSPSQLPNNSGFPHPL</sequence>
<feature type="compositionally biased region" description="Pro residues" evidence="1">
    <location>
        <begin position="74"/>
        <end position="85"/>
    </location>
</feature>
<evidence type="ECO:0000313" key="2">
    <source>
        <dbReference type="EMBL" id="PTQ29823.1"/>
    </source>
</evidence>